<dbReference type="Proteomes" id="UP000216101">
    <property type="component" value="Unassembled WGS sequence"/>
</dbReference>
<organism evidence="2 3">
    <name type="scientific">Cellvibrio mixtus</name>
    <dbReference type="NCBI Taxonomy" id="39650"/>
    <lineage>
        <taxon>Bacteria</taxon>
        <taxon>Pseudomonadati</taxon>
        <taxon>Pseudomonadota</taxon>
        <taxon>Gammaproteobacteria</taxon>
        <taxon>Cellvibrionales</taxon>
        <taxon>Cellvibrionaceae</taxon>
        <taxon>Cellvibrio</taxon>
    </lineage>
</organism>
<comment type="caution">
    <text evidence="2">The sequence shown here is derived from an EMBL/GenBank/DDBJ whole genome shotgun (WGS) entry which is preliminary data.</text>
</comment>
<evidence type="ECO:0008006" key="4">
    <source>
        <dbReference type="Google" id="ProtNLM"/>
    </source>
</evidence>
<evidence type="ECO:0000256" key="1">
    <source>
        <dbReference type="SAM" id="Phobius"/>
    </source>
</evidence>
<dbReference type="InterPro" id="IPR011447">
    <property type="entry name" value="DUF1552"/>
</dbReference>
<keyword evidence="1" id="KW-0812">Transmembrane</keyword>
<dbReference type="EMBL" id="NHNI01000001">
    <property type="protein sequence ID" value="OZY86659.1"/>
    <property type="molecule type" value="Genomic_DNA"/>
</dbReference>
<gene>
    <name evidence="2" type="ORF">CBP51_06485</name>
</gene>
<keyword evidence="1" id="KW-0472">Membrane</keyword>
<feature type="transmembrane region" description="Helical" evidence="1">
    <location>
        <begin position="21"/>
        <end position="40"/>
    </location>
</feature>
<dbReference type="Pfam" id="PF07586">
    <property type="entry name" value="HXXSHH"/>
    <property type="match status" value="1"/>
</dbReference>
<dbReference type="Gene3D" id="3.40.720.10">
    <property type="entry name" value="Alkaline Phosphatase, subunit A"/>
    <property type="match status" value="1"/>
</dbReference>
<dbReference type="InterPro" id="IPR017850">
    <property type="entry name" value="Alkaline_phosphatase_core_sf"/>
</dbReference>
<dbReference type="STRING" id="1209072.GCA_000766945_04313"/>
<name>A0A266QBC5_9GAMM</name>
<sequence>MRYKDCFDKERRDFLKVVKHAGIAAGLIQASSILAGVMLARTAEAQTGTPTKHCLVFSGGGCHPTRWFPSGSTLPAQSAPLQSHYSRIALLRNASLSGAGHGVMFHRFNNGSWSEDSFDVNLGRTIGANYPVKYLNVGTTAESALSREGFTGRPLITSPQAALDVLFSGGGGGGGGGSGTAPRQSVVDLHYAAINSLRTKLGQHEKDKLDSHFTAIREIETAIDTGNTGGSCPQLSNTTASGFDATAKLHADIVALALSCNLTASASIAFGTDAHTHFLDVLGRESHQSHHNQGNMPAAYTEDIVYMQGLTKYLLDKINDRGLFGSTIVTQVSDMGDADSHGNSNVPMLVAGAGITGGRVVDIGGKTQSELYQTIGLKLRADQSPNGAVYRRWATSTLAGL</sequence>
<keyword evidence="1" id="KW-1133">Transmembrane helix</keyword>
<evidence type="ECO:0000313" key="2">
    <source>
        <dbReference type="EMBL" id="OZY86659.1"/>
    </source>
</evidence>
<dbReference type="AlphaFoldDB" id="A0A266QBC5"/>
<dbReference type="RefSeq" id="WP_094984278.1">
    <property type="nucleotide sequence ID" value="NZ_NHNI01000001.1"/>
</dbReference>
<accession>A0A266QBC5</accession>
<reference evidence="3" key="1">
    <citation type="submission" date="2017-05" db="EMBL/GenBank/DDBJ databases">
        <authorList>
            <person name="Barney B.M."/>
        </authorList>
    </citation>
    <scope>NUCLEOTIDE SEQUENCE [LARGE SCALE GENOMIC DNA]</scope>
    <source>
        <strain evidence="3">PSBB022</strain>
    </source>
</reference>
<proteinExistence type="predicted"/>
<evidence type="ECO:0000313" key="3">
    <source>
        <dbReference type="Proteomes" id="UP000216101"/>
    </source>
</evidence>
<dbReference type="SUPFAM" id="SSF53649">
    <property type="entry name" value="Alkaline phosphatase-like"/>
    <property type="match status" value="1"/>
</dbReference>
<keyword evidence="3" id="KW-1185">Reference proteome</keyword>
<protein>
    <recommendedName>
        <fullName evidence="4">Tat pathway signal protein</fullName>
    </recommendedName>
</protein>